<evidence type="ECO:0000256" key="1">
    <source>
        <dbReference type="ARBA" id="ARBA00001968"/>
    </source>
</evidence>
<protein>
    <submittedName>
        <fullName evidence="5">IS5 family transposase</fullName>
    </submittedName>
</protein>
<dbReference type="EMBL" id="BOOR01000031">
    <property type="protein sequence ID" value="GII55871.1"/>
    <property type="molecule type" value="Genomic_DNA"/>
</dbReference>
<proteinExistence type="predicted"/>
<gene>
    <name evidence="5" type="ORF">Pth03_42600</name>
</gene>
<evidence type="ECO:0000259" key="3">
    <source>
        <dbReference type="Pfam" id="PF13359"/>
    </source>
</evidence>
<feature type="domain" description="DDE Tnp4" evidence="3">
    <location>
        <begin position="58"/>
        <end position="206"/>
    </location>
</feature>
<dbReference type="Proteomes" id="UP000605992">
    <property type="component" value="Unassembled WGS sequence"/>
</dbReference>
<dbReference type="InterPro" id="IPR027805">
    <property type="entry name" value="Transposase_HTH_dom"/>
</dbReference>
<keyword evidence="6" id="KW-1185">Reference proteome</keyword>
<evidence type="ECO:0000256" key="2">
    <source>
        <dbReference type="ARBA" id="ARBA00022723"/>
    </source>
</evidence>
<dbReference type="Pfam" id="PF13359">
    <property type="entry name" value="DDE_Tnp_4"/>
    <property type="match status" value="1"/>
</dbReference>
<comment type="caution">
    <text evidence="5">The sequence shown here is derived from an EMBL/GenBank/DDBJ whole genome shotgun (WGS) entry which is preliminary data.</text>
</comment>
<keyword evidence="2" id="KW-0479">Metal-binding</keyword>
<dbReference type="GO" id="GO:0046872">
    <property type="term" value="F:metal ion binding"/>
    <property type="evidence" value="ECO:0007669"/>
    <property type="project" value="UniProtKB-KW"/>
</dbReference>
<sequence length="216" mass="23632">MLAHLRNGDTYARLAAGFGIGTTTAWRYVRESVDLLAAVADDLHAAAVRASRLAYAILDGTLIPIDRVAEQKPYYSGKHKRHGMNIQVVADPAGRLVWASPALPGRTHDLTAARTVGLIDALTSSNVKTFADKGYQGAGGTIRTPFKRHRHRPRLSRAQKEVNRAHARIRALGERAVAILKAWKILAKLRCCPRRATAIVQAILVLEGIETDRYSG</sequence>
<evidence type="ECO:0000313" key="6">
    <source>
        <dbReference type="Proteomes" id="UP000605992"/>
    </source>
</evidence>
<comment type="cofactor">
    <cofactor evidence="1">
        <name>a divalent metal cation</name>
        <dbReference type="ChEBI" id="CHEBI:60240"/>
    </cofactor>
</comment>
<evidence type="ECO:0000313" key="5">
    <source>
        <dbReference type="EMBL" id="GII55871.1"/>
    </source>
</evidence>
<evidence type="ECO:0000259" key="4">
    <source>
        <dbReference type="Pfam" id="PF13613"/>
    </source>
</evidence>
<reference evidence="5" key="1">
    <citation type="submission" date="2021-01" db="EMBL/GenBank/DDBJ databases">
        <title>Whole genome shotgun sequence of Planotetraspora thailandica NBRC 104271.</title>
        <authorList>
            <person name="Komaki H."/>
            <person name="Tamura T."/>
        </authorList>
    </citation>
    <scope>NUCLEOTIDE SEQUENCE</scope>
    <source>
        <strain evidence="5">NBRC 104271</strain>
    </source>
</reference>
<organism evidence="5 6">
    <name type="scientific">Planotetraspora thailandica</name>
    <dbReference type="NCBI Taxonomy" id="487172"/>
    <lineage>
        <taxon>Bacteria</taxon>
        <taxon>Bacillati</taxon>
        <taxon>Actinomycetota</taxon>
        <taxon>Actinomycetes</taxon>
        <taxon>Streptosporangiales</taxon>
        <taxon>Streptosporangiaceae</taxon>
        <taxon>Planotetraspora</taxon>
    </lineage>
</organism>
<accession>A0A8J3V335</accession>
<feature type="domain" description="Transposase Helix-turn-helix" evidence="4">
    <location>
        <begin position="2"/>
        <end position="38"/>
    </location>
</feature>
<dbReference type="AlphaFoldDB" id="A0A8J3V335"/>
<dbReference type="Pfam" id="PF13613">
    <property type="entry name" value="HTH_Tnp_4"/>
    <property type="match status" value="1"/>
</dbReference>
<dbReference type="InterPro" id="IPR027806">
    <property type="entry name" value="HARBI1_dom"/>
</dbReference>
<name>A0A8J3V335_9ACTN</name>